<keyword evidence="3" id="KW-0433">Leucine-rich repeat</keyword>
<keyword evidence="2" id="KW-0963">Cytoplasm</keyword>
<dbReference type="GO" id="GO:0036158">
    <property type="term" value="P:outer dynein arm assembly"/>
    <property type="evidence" value="ECO:0007669"/>
    <property type="project" value="TreeGrafter"/>
</dbReference>
<dbReference type="OrthoDB" id="266138at2759"/>
<keyword evidence="13" id="KW-1185">Reference proteome</keyword>
<keyword evidence="6" id="KW-0243">Dynein</keyword>
<evidence type="ECO:0000256" key="10">
    <source>
        <dbReference type="ARBA" id="ARBA00049659"/>
    </source>
</evidence>
<dbReference type="InterPro" id="IPR032675">
    <property type="entry name" value="LRR_dom_sf"/>
</dbReference>
<dbReference type="SUPFAM" id="SSF52058">
    <property type="entry name" value="L domain-like"/>
    <property type="match status" value="1"/>
</dbReference>
<organism evidence="12 13">
    <name type="scientific">Trichonephila inaurata madagascariensis</name>
    <dbReference type="NCBI Taxonomy" id="2747483"/>
    <lineage>
        <taxon>Eukaryota</taxon>
        <taxon>Metazoa</taxon>
        <taxon>Ecdysozoa</taxon>
        <taxon>Arthropoda</taxon>
        <taxon>Chelicerata</taxon>
        <taxon>Arachnida</taxon>
        <taxon>Araneae</taxon>
        <taxon>Araneomorphae</taxon>
        <taxon>Entelegynae</taxon>
        <taxon>Araneoidea</taxon>
        <taxon>Nephilidae</taxon>
        <taxon>Trichonephila</taxon>
        <taxon>Trichonephila inaurata</taxon>
    </lineage>
</organism>
<keyword evidence="7" id="KW-0505">Motor protein</keyword>
<gene>
    <name evidence="12" type="primary">Dnal1</name>
    <name evidence="12" type="ORF">TNIN_277111</name>
</gene>
<reference evidence="12" key="1">
    <citation type="submission" date="2020-08" db="EMBL/GenBank/DDBJ databases">
        <title>Multicomponent nature underlies the extraordinary mechanical properties of spider dragline silk.</title>
        <authorList>
            <person name="Kono N."/>
            <person name="Nakamura H."/>
            <person name="Mori M."/>
            <person name="Yoshida Y."/>
            <person name="Ohtoshi R."/>
            <person name="Malay A.D."/>
            <person name="Moran D.A.P."/>
            <person name="Tomita M."/>
            <person name="Numata K."/>
            <person name="Arakawa K."/>
        </authorList>
    </citation>
    <scope>NUCLEOTIDE SEQUENCE</scope>
</reference>
<dbReference type="Proteomes" id="UP000886998">
    <property type="component" value="Unassembled WGS sequence"/>
</dbReference>
<dbReference type="PROSITE" id="PS51450">
    <property type="entry name" value="LRR"/>
    <property type="match status" value="3"/>
</dbReference>
<dbReference type="GO" id="GO:0045504">
    <property type="term" value="F:dynein heavy chain binding"/>
    <property type="evidence" value="ECO:0007669"/>
    <property type="project" value="TreeGrafter"/>
</dbReference>
<protein>
    <recommendedName>
        <fullName evidence="11">Dynein axonemal light chain 1</fullName>
    </recommendedName>
</protein>
<keyword evidence="9" id="KW-0966">Cell projection</keyword>
<evidence type="ECO:0000256" key="5">
    <source>
        <dbReference type="ARBA" id="ARBA00022737"/>
    </source>
</evidence>
<comment type="caution">
    <text evidence="12">The sequence shown here is derived from an EMBL/GenBank/DDBJ whole genome shotgun (WGS) entry which is preliminary data.</text>
</comment>
<name>A0A8X7BPF1_9ARAC</name>
<dbReference type="Gene3D" id="3.80.10.10">
    <property type="entry name" value="Ribonuclease Inhibitor"/>
    <property type="match status" value="1"/>
</dbReference>
<dbReference type="GO" id="GO:0005930">
    <property type="term" value="C:axoneme"/>
    <property type="evidence" value="ECO:0007669"/>
    <property type="project" value="UniProtKB-SubCell"/>
</dbReference>
<evidence type="ECO:0000256" key="2">
    <source>
        <dbReference type="ARBA" id="ARBA00022490"/>
    </source>
</evidence>
<dbReference type="GO" id="GO:0043014">
    <property type="term" value="F:alpha-tubulin binding"/>
    <property type="evidence" value="ECO:0007669"/>
    <property type="project" value="TreeGrafter"/>
</dbReference>
<dbReference type="PANTHER" id="PTHR15454">
    <property type="entry name" value="NISCHARIN RELATED"/>
    <property type="match status" value="1"/>
</dbReference>
<evidence type="ECO:0000256" key="1">
    <source>
        <dbReference type="ARBA" id="ARBA00004430"/>
    </source>
</evidence>
<dbReference type="SMART" id="SM00365">
    <property type="entry name" value="LRR_SD22"/>
    <property type="match status" value="3"/>
</dbReference>
<evidence type="ECO:0000256" key="7">
    <source>
        <dbReference type="ARBA" id="ARBA00023175"/>
    </source>
</evidence>
<dbReference type="GO" id="GO:0030286">
    <property type="term" value="C:dynein complex"/>
    <property type="evidence" value="ECO:0007669"/>
    <property type="project" value="UniProtKB-KW"/>
</dbReference>
<dbReference type="Pfam" id="PF12799">
    <property type="entry name" value="LRR_4"/>
    <property type="match status" value="1"/>
</dbReference>
<evidence type="ECO:0000256" key="3">
    <source>
        <dbReference type="ARBA" id="ARBA00022614"/>
    </source>
</evidence>
<evidence type="ECO:0000256" key="6">
    <source>
        <dbReference type="ARBA" id="ARBA00023017"/>
    </source>
</evidence>
<proteinExistence type="inferred from homology"/>
<dbReference type="GO" id="GO:0005874">
    <property type="term" value="C:microtubule"/>
    <property type="evidence" value="ECO:0007669"/>
    <property type="project" value="UniProtKB-KW"/>
</dbReference>
<evidence type="ECO:0000313" key="12">
    <source>
        <dbReference type="EMBL" id="GFY39706.1"/>
    </source>
</evidence>
<keyword evidence="5" id="KW-0677">Repeat</keyword>
<evidence type="ECO:0000256" key="9">
    <source>
        <dbReference type="ARBA" id="ARBA00023273"/>
    </source>
</evidence>
<evidence type="ECO:0000313" key="13">
    <source>
        <dbReference type="Proteomes" id="UP000886998"/>
    </source>
</evidence>
<accession>A0A8X7BPF1</accession>
<dbReference type="AlphaFoldDB" id="A0A8X7BPF1"/>
<evidence type="ECO:0000256" key="11">
    <source>
        <dbReference type="ARBA" id="ARBA00049760"/>
    </source>
</evidence>
<comment type="similarity">
    <text evidence="10">Belongs to the dynein light chain LC1-type family.</text>
</comment>
<keyword evidence="8" id="KW-0206">Cytoskeleton</keyword>
<dbReference type="EMBL" id="BMAV01001502">
    <property type="protein sequence ID" value="GFY39706.1"/>
    <property type="molecule type" value="Genomic_DNA"/>
</dbReference>
<evidence type="ECO:0000256" key="8">
    <source>
        <dbReference type="ARBA" id="ARBA00023212"/>
    </source>
</evidence>
<dbReference type="InterPro" id="IPR025875">
    <property type="entry name" value="Leu-rich_rpt_4"/>
</dbReference>
<sequence length="191" mass="20994">MGKGIAFKDGLKKWSEKTGENASEATVIKLNGWIPSIDKLDASLSTLTNCEKLSLSTNMIDKLTNLNTLSKVKILSVGRNNLKSLNGVEGISETLEELWASYNNIDKLKAAASLKNLRVLYLSNNNLKDVNELKHLAELPKLEDLVLKGCPIESTLGENYRSKVAEIIPHLKKLDGTSLISSEPAEEEEES</sequence>
<dbReference type="InterPro" id="IPR001611">
    <property type="entry name" value="Leu-rich_rpt"/>
</dbReference>
<comment type="subcellular location">
    <subcellularLocation>
        <location evidence="1">Cytoplasm</location>
        <location evidence="1">Cytoskeleton</location>
        <location evidence="1">Cilium axoneme</location>
    </subcellularLocation>
</comment>
<evidence type="ECO:0000256" key="4">
    <source>
        <dbReference type="ARBA" id="ARBA00022701"/>
    </source>
</evidence>
<keyword evidence="4" id="KW-0493">Microtubule</keyword>
<dbReference type="FunFam" id="3.80.10.10:FF:000049">
    <property type="entry name" value="Dynein light chain 1"/>
    <property type="match status" value="1"/>
</dbReference>
<dbReference type="PANTHER" id="PTHR15454:SF73">
    <property type="entry name" value="DYNEIN AXONEMAL LIGHT CHAIN 1"/>
    <property type="match status" value="1"/>
</dbReference>